<sequence length="220" mass="24367">MAKGDQNDFYARLLALLPTGWFADNRPLLNSVLVAAARTLAWCHTLYRYAQKQTRISTATDGWLDMAAYDFFGDALQRPVGMTDEAFRKQTLNHLFRECGTRQAIISVLKEMTGNTPVLFEPQRPEDTGSYGGPALSYGVAGGYGSVKMPYQAFVVVRRPQVSALPHIAGYHTTPSGYGTPSRGQYLSLNMFRGEMSDAQLYAAVAEVKLEGTIVWVRLQ</sequence>
<accession>A0A0B1R7I1</accession>
<evidence type="ECO:0000313" key="1">
    <source>
        <dbReference type="EMBL" id="KHJ67132.1"/>
    </source>
</evidence>
<dbReference type="RefSeq" id="WP_039332783.1">
    <property type="nucleotide sequence ID" value="NZ_JTJJ01000056.1"/>
</dbReference>
<evidence type="ECO:0000313" key="2">
    <source>
        <dbReference type="Proteomes" id="UP000030853"/>
    </source>
</evidence>
<comment type="caution">
    <text evidence="1">The sequence shown here is derived from an EMBL/GenBank/DDBJ whole genome shotgun (WGS) entry which is preliminary data.</text>
</comment>
<dbReference type="Proteomes" id="UP000030853">
    <property type="component" value="Unassembled WGS sequence"/>
</dbReference>
<dbReference type="InterPro" id="IPR016884">
    <property type="entry name" value="UCP028438"/>
</dbReference>
<gene>
    <name evidence="1" type="ORF">QU24_15580</name>
</gene>
<protein>
    <submittedName>
        <fullName evidence="1">Uncharacterized protein</fullName>
    </submittedName>
</protein>
<proteinExistence type="predicted"/>
<reference evidence="1 2" key="1">
    <citation type="submission" date="2014-11" db="EMBL/GenBank/DDBJ databases">
        <title>Genome sequencing of Pantoea rodasii ND03.</title>
        <authorList>
            <person name="Muhamad Yunos N.Y."/>
            <person name="Chan K.-G."/>
        </authorList>
    </citation>
    <scope>NUCLEOTIDE SEQUENCE [LARGE SCALE GENOMIC DNA]</scope>
    <source>
        <strain evidence="1 2">ND03</strain>
    </source>
</reference>
<organism evidence="1 2">
    <name type="scientific">Pantoea rodasii</name>
    <dbReference type="NCBI Taxonomy" id="1076549"/>
    <lineage>
        <taxon>Bacteria</taxon>
        <taxon>Pseudomonadati</taxon>
        <taxon>Pseudomonadota</taxon>
        <taxon>Gammaproteobacteria</taxon>
        <taxon>Enterobacterales</taxon>
        <taxon>Erwiniaceae</taxon>
        <taxon>Pantoea</taxon>
    </lineage>
</organism>
<dbReference type="AlphaFoldDB" id="A0A0B1R7I1"/>
<name>A0A0B1R7I1_9GAMM</name>
<dbReference type="PIRSF" id="PIRSF028438">
    <property type="entry name" value="UCP028438"/>
    <property type="match status" value="1"/>
</dbReference>
<dbReference type="EMBL" id="JTJJ01000056">
    <property type="protein sequence ID" value="KHJ67132.1"/>
    <property type="molecule type" value="Genomic_DNA"/>
</dbReference>